<feature type="chain" id="PRO_5012023860" description="GPI anchored protein" evidence="2">
    <location>
        <begin position="19"/>
        <end position="171"/>
    </location>
</feature>
<feature type="signal peptide" evidence="2">
    <location>
        <begin position="1"/>
        <end position="18"/>
    </location>
</feature>
<gene>
    <name evidence="3" type="ORF">CONLIGDRAFT_715669</name>
</gene>
<reference evidence="3 4" key="1">
    <citation type="submission" date="2016-10" db="EMBL/GenBank/DDBJ databases">
        <title>Draft genome sequence of Coniochaeta ligniaria NRRL30616, a lignocellulolytic fungus for bioabatement of inhibitors in plant biomass hydrolysates.</title>
        <authorList>
            <consortium name="DOE Joint Genome Institute"/>
            <person name="Jimenez D.J."/>
            <person name="Hector R.E."/>
            <person name="Riley R."/>
            <person name="Sun H."/>
            <person name="Grigoriev I.V."/>
            <person name="Van Elsas J.D."/>
            <person name="Nichols N.N."/>
        </authorList>
    </citation>
    <scope>NUCLEOTIDE SEQUENCE [LARGE SCALE GENOMIC DNA]</scope>
    <source>
        <strain evidence="3 4">NRRL 30616</strain>
    </source>
</reference>
<dbReference type="AlphaFoldDB" id="A0A1J7JJ62"/>
<keyword evidence="2" id="KW-0732">Signal</keyword>
<dbReference type="OrthoDB" id="5362269at2759"/>
<organism evidence="3 4">
    <name type="scientific">Coniochaeta ligniaria NRRL 30616</name>
    <dbReference type="NCBI Taxonomy" id="1408157"/>
    <lineage>
        <taxon>Eukaryota</taxon>
        <taxon>Fungi</taxon>
        <taxon>Dikarya</taxon>
        <taxon>Ascomycota</taxon>
        <taxon>Pezizomycotina</taxon>
        <taxon>Sordariomycetes</taxon>
        <taxon>Sordariomycetidae</taxon>
        <taxon>Coniochaetales</taxon>
        <taxon>Coniochaetaceae</taxon>
        <taxon>Coniochaeta</taxon>
    </lineage>
</organism>
<evidence type="ECO:0000256" key="2">
    <source>
        <dbReference type="SAM" id="SignalP"/>
    </source>
</evidence>
<keyword evidence="4" id="KW-1185">Reference proteome</keyword>
<feature type="compositionally biased region" description="Basic and acidic residues" evidence="1">
    <location>
        <begin position="108"/>
        <end position="118"/>
    </location>
</feature>
<feature type="compositionally biased region" description="Low complexity" evidence="1">
    <location>
        <begin position="120"/>
        <end position="145"/>
    </location>
</feature>
<sequence length="171" mass="17071">MKAFPSVALFSLLSLALGQDDNSASGSLASSPTQSVGCTTHGDHWHCKGPRVTSSPVVITTTISGVAVATTSIASHDHDHDGDHDHDDHSYTAAPGTGSLKPSPTESHGCEAHGDHWDCAGPVTATGATSTGATPTARTTRTDSAATVTGGASRLQAAGLGFVALAVGMAL</sequence>
<name>A0A1J7JJ62_9PEZI</name>
<proteinExistence type="predicted"/>
<evidence type="ECO:0008006" key="5">
    <source>
        <dbReference type="Google" id="ProtNLM"/>
    </source>
</evidence>
<feature type="region of interest" description="Disordered" evidence="1">
    <location>
        <begin position="75"/>
        <end position="145"/>
    </location>
</feature>
<dbReference type="Proteomes" id="UP000182658">
    <property type="component" value="Unassembled WGS sequence"/>
</dbReference>
<evidence type="ECO:0000313" key="4">
    <source>
        <dbReference type="Proteomes" id="UP000182658"/>
    </source>
</evidence>
<protein>
    <recommendedName>
        <fullName evidence="5">GPI anchored protein</fullName>
    </recommendedName>
</protein>
<feature type="compositionally biased region" description="Basic and acidic residues" evidence="1">
    <location>
        <begin position="75"/>
        <end position="90"/>
    </location>
</feature>
<evidence type="ECO:0000313" key="3">
    <source>
        <dbReference type="EMBL" id="OIW29308.1"/>
    </source>
</evidence>
<evidence type="ECO:0000256" key="1">
    <source>
        <dbReference type="SAM" id="MobiDB-lite"/>
    </source>
</evidence>
<dbReference type="InParanoid" id="A0A1J7JJ62"/>
<accession>A0A1J7JJ62</accession>
<dbReference type="EMBL" id="KV875098">
    <property type="protein sequence ID" value="OIW29308.1"/>
    <property type="molecule type" value="Genomic_DNA"/>
</dbReference>